<name>A0A1W6ZM29_9HYPH</name>
<dbReference type="RefSeq" id="WP_086086878.1">
    <property type="nucleotide sequence ID" value="NZ_CP021112.1"/>
</dbReference>
<gene>
    <name evidence="1" type="ORF">CAK95_04660</name>
</gene>
<dbReference type="Proteomes" id="UP000194137">
    <property type="component" value="Chromosome"/>
</dbReference>
<evidence type="ECO:0000313" key="1">
    <source>
        <dbReference type="EMBL" id="ARP98458.1"/>
    </source>
</evidence>
<dbReference type="KEGG" id="psin:CAK95_04660"/>
<dbReference type="EMBL" id="CP021112">
    <property type="protein sequence ID" value="ARP98458.1"/>
    <property type="molecule type" value="Genomic_DNA"/>
</dbReference>
<organism evidence="1 2">
    <name type="scientific">Pseudorhodoplanes sinuspersici</name>
    <dbReference type="NCBI Taxonomy" id="1235591"/>
    <lineage>
        <taxon>Bacteria</taxon>
        <taxon>Pseudomonadati</taxon>
        <taxon>Pseudomonadota</taxon>
        <taxon>Alphaproteobacteria</taxon>
        <taxon>Hyphomicrobiales</taxon>
        <taxon>Pseudorhodoplanes</taxon>
    </lineage>
</organism>
<protein>
    <submittedName>
        <fullName evidence="1">Uncharacterized protein</fullName>
    </submittedName>
</protein>
<evidence type="ECO:0000313" key="2">
    <source>
        <dbReference type="Proteomes" id="UP000194137"/>
    </source>
</evidence>
<dbReference type="AlphaFoldDB" id="A0A1W6ZM29"/>
<proteinExistence type="predicted"/>
<reference evidence="1 2" key="1">
    <citation type="submission" date="2017-05" db="EMBL/GenBank/DDBJ databases">
        <title>Full genome sequence of Pseudorhodoplanes sinuspersici.</title>
        <authorList>
            <person name="Dastgheib S.M.M."/>
            <person name="Shavandi M."/>
            <person name="Tirandaz H."/>
        </authorList>
    </citation>
    <scope>NUCLEOTIDE SEQUENCE [LARGE SCALE GENOMIC DNA]</scope>
    <source>
        <strain evidence="1 2">RIPI110</strain>
    </source>
</reference>
<keyword evidence="2" id="KW-1185">Reference proteome</keyword>
<accession>A0A1W6ZM29</accession>
<sequence>MRFTFAAIAATTAVMATLFAAPAAQARMAAPVVAVPNHVDQVACRVVKDRVVRPGGRVVVTTRRVCGPGVGPVVFAPRPVVGCRTVKERIVRPNGTVVVRTARRC</sequence>